<keyword evidence="2 5" id="KW-0699">rRNA-binding</keyword>
<dbReference type="GO" id="GO:0019843">
    <property type="term" value="F:rRNA binding"/>
    <property type="evidence" value="ECO:0007669"/>
    <property type="project" value="UniProtKB-UniRule"/>
</dbReference>
<evidence type="ECO:0000256" key="4">
    <source>
        <dbReference type="ARBA" id="ARBA00022917"/>
    </source>
</evidence>
<dbReference type="OrthoDB" id="9766163at2"/>
<comment type="caution">
    <text evidence="7">The sequence shown here is derived from an EMBL/GenBank/DDBJ whole genome shotgun (WGS) entry which is preliminary data.</text>
</comment>
<dbReference type="FunFam" id="2.30.310.10:FF:000004">
    <property type="entry name" value="Fibronectin-binding protein A"/>
    <property type="match status" value="1"/>
</dbReference>
<dbReference type="HAMAP" id="MF_00844_B">
    <property type="entry name" value="RqcH_B"/>
    <property type="match status" value="1"/>
</dbReference>
<evidence type="ECO:0000256" key="5">
    <source>
        <dbReference type="HAMAP-Rule" id="MF_00844"/>
    </source>
</evidence>
<keyword evidence="8" id="KW-1185">Reference proteome</keyword>
<keyword evidence="3 5" id="KW-0694">RNA-binding</keyword>
<dbReference type="Pfam" id="PF05670">
    <property type="entry name" value="NFACT-R_1"/>
    <property type="match status" value="1"/>
</dbReference>
<evidence type="ECO:0000256" key="2">
    <source>
        <dbReference type="ARBA" id="ARBA00022730"/>
    </source>
</evidence>
<dbReference type="InterPro" id="IPR051608">
    <property type="entry name" value="RQC_Subunit_NEMF"/>
</dbReference>
<evidence type="ECO:0000259" key="6">
    <source>
        <dbReference type="Pfam" id="PF05670"/>
    </source>
</evidence>
<dbReference type="Pfam" id="PF05833">
    <property type="entry name" value="NFACT_N"/>
    <property type="match status" value="1"/>
</dbReference>
<protein>
    <recommendedName>
        <fullName evidence="5">Rqc2 homolog RqcH</fullName>
        <shortName evidence="5">RqcH</shortName>
    </recommendedName>
</protein>
<dbReference type="EMBL" id="BBJM01000012">
    <property type="protein sequence ID" value="GAK47811.1"/>
    <property type="molecule type" value="Genomic_DNA"/>
</dbReference>
<dbReference type="Gene3D" id="3.40.970.40">
    <property type="entry name" value="fibrinogen binding protein from staphylococcus aureus domain like"/>
    <property type="match status" value="1"/>
</dbReference>
<evidence type="ECO:0000313" key="8">
    <source>
        <dbReference type="Proteomes" id="UP000028700"/>
    </source>
</evidence>
<keyword evidence="7" id="KW-0547">Nucleotide-binding</keyword>
<keyword evidence="7" id="KW-0067">ATP-binding</keyword>
<dbReference type="RefSeq" id="WP_034527546.1">
    <property type="nucleotide sequence ID" value="NZ_BBAZ01000010.1"/>
</dbReference>
<dbReference type="GO" id="GO:1990112">
    <property type="term" value="C:RQC complex"/>
    <property type="evidence" value="ECO:0007669"/>
    <property type="project" value="TreeGrafter"/>
</dbReference>
<evidence type="ECO:0000313" key="7">
    <source>
        <dbReference type="EMBL" id="GAK47811.1"/>
    </source>
</evidence>
<keyword evidence="1 5" id="KW-0820">tRNA-binding</keyword>
<gene>
    <name evidence="5" type="primary">rqcH</name>
    <name evidence="7" type="ORF">LOSG293_120480</name>
</gene>
<dbReference type="PANTHER" id="PTHR15239:SF6">
    <property type="entry name" value="RIBOSOME QUALITY CONTROL COMPLEX SUBUNIT NEMF"/>
    <property type="match status" value="1"/>
</dbReference>
<proteinExistence type="inferred from homology"/>
<dbReference type="AlphaFoldDB" id="A0A081BIE3"/>
<accession>A0A081BIE3</accession>
<dbReference type="GO" id="GO:0000049">
    <property type="term" value="F:tRNA binding"/>
    <property type="evidence" value="ECO:0007669"/>
    <property type="project" value="UniProtKB-UniRule"/>
</dbReference>
<comment type="similarity">
    <text evidence="5">Belongs to the NEMF family.</text>
</comment>
<dbReference type="STRING" id="1291743.LOSG293_120480"/>
<sequence>MSFDGAFTHSMTQELNNQLQSARVSKISQPYPNEVVLTFRSNRQNLPLLLSANPTYARAQISQIPYVNPEKPTNFTMMLRKYLGGAVLKHVTQLDNDRVMNFAFSSRNELGDEIELTLIIEIMARHSNVILIDRSTMTVLDAIKHVGSDQNRYRTLLPGSTYINPPAQDLINPFELNTDDLNNMLSQFPNEDVLAKELQHTYQGLGTDTAKALARKLHEPGDATQNFAAFFSGFDHPQPTLSELSNNKTQFSAFPYVESEHNQSFDSLSALLDFYFQDKVEKDRVQQQGSTLIHVVNNELKKNRNKVKKLNKTLLETESADDYRIKGEILTTYLSQVERGMTEITLPNFYDDEKPLKISLSNQISPSQNAQKFFKKYNKLQTAVEFVNEQLAETKQEIAYLESVMSQIELAKPGDLVEIRLELEEGGYLRHHEKGQKKKVRKPKVAKPDQFTASDGTAIEVGKNNLQNDQLTLKTAKKTDIWLHVKDIPGSHVIIHDSDPSEQTLLEAANLAAYFSKGRQSSTVPVDYIQVKKIRKPNGAKPGFVVYEGQKTVFVTPDEHLVEQLAK</sequence>
<keyword evidence="4 5" id="KW-0648">Protein biosynthesis</keyword>
<dbReference type="GO" id="GO:0072344">
    <property type="term" value="P:rescue of stalled ribosome"/>
    <property type="evidence" value="ECO:0007669"/>
    <property type="project" value="UniProtKB-UniRule"/>
</dbReference>
<name>A0A081BIE3_9LACO</name>
<keyword evidence="5" id="KW-0175">Coiled coil</keyword>
<dbReference type="InterPro" id="IPR008532">
    <property type="entry name" value="NFACT_RNA-bd"/>
</dbReference>
<dbReference type="eggNOG" id="COG1293">
    <property type="taxonomic scope" value="Bacteria"/>
</dbReference>
<dbReference type="Proteomes" id="UP000028700">
    <property type="component" value="Unassembled WGS sequence"/>
</dbReference>
<feature type="coiled-coil region" evidence="5">
    <location>
        <begin position="377"/>
        <end position="404"/>
    </location>
</feature>
<dbReference type="GO" id="GO:0043023">
    <property type="term" value="F:ribosomal large subunit binding"/>
    <property type="evidence" value="ECO:0007669"/>
    <property type="project" value="UniProtKB-UniRule"/>
</dbReference>
<evidence type="ECO:0000256" key="3">
    <source>
        <dbReference type="ARBA" id="ARBA00022884"/>
    </source>
</evidence>
<evidence type="ECO:0000256" key="1">
    <source>
        <dbReference type="ARBA" id="ARBA00022555"/>
    </source>
</evidence>
<feature type="domain" description="NFACT RNA-binding" evidence="6">
    <location>
        <begin position="450"/>
        <end position="539"/>
    </location>
</feature>
<dbReference type="InterPro" id="IPR043682">
    <property type="entry name" value="RqcH_bacterial"/>
</dbReference>
<organism evidence="7 8">
    <name type="scientific">Secundilactobacillus oryzae JCM 18671</name>
    <dbReference type="NCBI Taxonomy" id="1291743"/>
    <lineage>
        <taxon>Bacteria</taxon>
        <taxon>Bacillati</taxon>
        <taxon>Bacillota</taxon>
        <taxon>Bacilli</taxon>
        <taxon>Lactobacillales</taxon>
        <taxon>Lactobacillaceae</taxon>
        <taxon>Secundilactobacillus</taxon>
    </lineage>
</organism>
<feature type="coiled-coil region" evidence="5">
    <location>
        <begin position="293"/>
        <end position="320"/>
    </location>
</feature>
<dbReference type="Gene3D" id="2.30.310.10">
    <property type="entry name" value="ibrinogen binding protein from staphylococcus aureus domain"/>
    <property type="match status" value="1"/>
</dbReference>
<dbReference type="PANTHER" id="PTHR15239">
    <property type="entry name" value="NUCLEAR EXPORT MEDIATOR FACTOR NEMF"/>
    <property type="match status" value="1"/>
</dbReference>
<reference evidence="7" key="1">
    <citation type="journal article" date="2014" name="Genome Announc.">
        <title>Draft Genome Sequence of Lactobacillus oryzae Strain SG293T.</title>
        <authorList>
            <person name="Tanizawa Y."/>
            <person name="Fujisawa T."/>
            <person name="Mochizuki T."/>
            <person name="Kaminuma E."/>
            <person name="Nakamura Y."/>
            <person name="Tohno M."/>
        </authorList>
    </citation>
    <scope>NUCLEOTIDE SEQUENCE [LARGE SCALE GENOMIC DNA]</scope>
    <source>
        <strain evidence="7">SG293</strain>
    </source>
</reference>
<comment type="function">
    <text evidence="5">Key component of the ribosome quality control system (RQC), a ribosome-associated complex that mediates the extraction of incompletely synthesized nascent chains from stalled ribosomes and their subsequent degradation. RqcH recruits Ala-charged tRNA, and with RqcP directs the elongation of stalled nascent chains on 50S ribosomal subunits, leading to non-templated C-terminal alanine extensions (Ala tail). The Ala tail promotes nascent chain degradation. May add between 1 and at least 8 Ala residues. Binds to stalled 50S ribosomal subunits.</text>
</comment>
<dbReference type="GO" id="GO:0005524">
    <property type="term" value="F:ATP binding"/>
    <property type="evidence" value="ECO:0007669"/>
    <property type="project" value="UniProtKB-KW"/>
</dbReference>
<comment type="subunit">
    <text evidence="5">Associates with stalled 50S ribosomal subunits. Binds to RqcP.</text>
</comment>